<evidence type="ECO:0000259" key="11">
    <source>
        <dbReference type="Pfam" id="PF14840"/>
    </source>
</evidence>
<evidence type="ECO:0000313" key="13">
    <source>
        <dbReference type="Proteomes" id="UP001596364"/>
    </source>
</evidence>
<evidence type="ECO:0000256" key="6">
    <source>
        <dbReference type="ARBA" id="ARBA00022932"/>
    </source>
</evidence>
<dbReference type="Pfam" id="PF14840">
    <property type="entry name" value="DNA_pol3_delt_C"/>
    <property type="match status" value="1"/>
</dbReference>
<gene>
    <name evidence="12" type="primary">holA</name>
    <name evidence="12" type="ORF">ACFP85_07030</name>
</gene>
<evidence type="ECO:0000256" key="7">
    <source>
        <dbReference type="ARBA" id="ARBA00034754"/>
    </source>
</evidence>
<dbReference type="Gene3D" id="1.10.8.60">
    <property type="match status" value="1"/>
</dbReference>
<dbReference type="GO" id="GO:0003887">
    <property type="term" value="F:DNA-directed DNA polymerase activity"/>
    <property type="evidence" value="ECO:0007669"/>
    <property type="project" value="UniProtKB-EC"/>
</dbReference>
<dbReference type="InterPro" id="IPR027417">
    <property type="entry name" value="P-loop_NTPase"/>
</dbReference>
<dbReference type="InterPro" id="IPR005790">
    <property type="entry name" value="DNA_polIII_delta"/>
</dbReference>
<keyword evidence="4 12" id="KW-0548">Nucleotidyltransferase</keyword>
<feature type="domain" description="DNA polymerase III delta N-terminal" evidence="10">
    <location>
        <begin position="20"/>
        <end position="138"/>
    </location>
</feature>
<keyword evidence="13" id="KW-1185">Reference proteome</keyword>
<organism evidence="12 13">
    <name type="scientific">Pseudobowmanella zhangzhouensis</name>
    <dbReference type="NCBI Taxonomy" id="1537679"/>
    <lineage>
        <taxon>Bacteria</taxon>
        <taxon>Pseudomonadati</taxon>
        <taxon>Pseudomonadota</taxon>
        <taxon>Gammaproteobacteria</taxon>
        <taxon>Alteromonadales</taxon>
        <taxon>Alteromonadaceae</taxon>
    </lineage>
</organism>
<evidence type="ECO:0000259" key="10">
    <source>
        <dbReference type="Pfam" id="PF06144"/>
    </source>
</evidence>
<evidence type="ECO:0000256" key="8">
    <source>
        <dbReference type="ARBA" id="ARBA00049244"/>
    </source>
</evidence>
<evidence type="ECO:0000256" key="4">
    <source>
        <dbReference type="ARBA" id="ARBA00022695"/>
    </source>
</evidence>
<sequence length="347" mass="39512">MQVYPNRFSEQLNKGLQSFYLIFGDEPQQKLECIELIRQQAREQGFDERQSLTVDNQFQWQQLIDAFQTMSLFSSRQLIELTLPDGKAGAEGSKVLAELADKQNPDTILVIHGDKIGRDVQNTKWFKALDKAGVYVPCYPLEGRHLQQWINDRLRQHKLSADPSIVKLLADYSEGNLLAARQEIDKLPLVFGDKPLELKAVQQVIGDHSRYTAFQLADVLLAGDLQKAVKMLYRLESEGAEPVIILWALVKEWQTLSELHQLQQSGKNFKQACDSLRIWANRQSLYQHALQRLSPAHLAGMQNKLTTLDTAIKQSALTRPYVELCHICLLFGPADLTMITPEYLLEA</sequence>
<dbReference type="Gene3D" id="3.40.50.300">
    <property type="entry name" value="P-loop containing nucleotide triphosphate hydrolases"/>
    <property type="match status" value="1"/>
</dbReference>
<dbReference type="InterPro" id="IPR008921">
    <property type="entry name" value="DNA_pol3_clamp-load_cplx_C"/>
</dbReference>
<dbReference type="InterPro" id="IPR010372">
    <property type="entry name" value="DNA_pol3_delta_N"/>
</dbReference>
<dbReference type="InterPro" id="IPR032780">
    <property type="entry name" value="DNA_pol3_delt_C"/>
</dbReference>
<evidence type="ECO:0000256" key="2">
    <source>
        <dbReference type="ARBA" id="ARBA00017703"/>
    </source>
</evidence>
<protein>
    <recommendedName>
        <fullName evidence="2 9">DNA polymerase III subunit delta</fullName>
        <ecNumber evidence="1 9">2.7.7.7</ecNumber>
    </recommendedName>
</protein>
<keyword evidence="3 12" id="KW-0808">Transferase</keyword>
<keyword evidence="6" id="KW-0239">DNA-directed DNA polymerase</keyword>
<evidence type="ECO:0000256" key="1">
    <source>
        <dbReference type="ARBA" id="ARBA00012417"/>
    </source>
</evidence>
<dbReference type="EC" id="2.7.7.7" evidence="1 9"/>
<comment type="caution">
    <text evidence="12">The sequence shown here is derived from an EMBL/GenBank/DDBJ whole genome shotgun (WGS) entry which is preliminary data.</text>
</comment>
<dbReference type="Gene3D" id="1.20.272.10">
    <property type="match status" value="1"/>
</dbReference>
<feature type="domain" description="DNA polymerase III subunit delta C-terminal" evidence="11">
    <location>
        <begin position="214"/>
        <end position="331"/>
    </location>
</feature>
<dbReference type="Pfam" id="PF06144">
    <property type="entry name" value="DNA_pol3_delta"/>
    <property type="match status" value="1"/>
</dbReference>
<proteinExistence type="inferred from homology"/>
<evidence type="ECO:0000256" key="5">
    <source>
        <dbReference type="ARBA" id="ARBA00022705"/>
    </source>
</evidence>
<dbReference type="PANTHER" id="PTHR34388:SF1">
    <property type="entry name" value="DNA POLYMERASE III SUBUNIT DELTA"/>
    <property type="match status" value="1"/>
</dbReference>
<dbReference type="Proteomes" id="UP001596364">
    <property type="component" value="Unassembled WGS sequence"/>
</dbReference>
<dbReference type="CDD" id="cd18138">
    <property type="entry name" value="HLD_clamp_pol_III_delta"/>
    <property type="match status" value="1"/>
</dbReference>
<evidence type="ECO:0000256" key="3">
    <source>
        <dbReference type="ARBA" id="ARBA00022679"/>
    </source>
</evidence>
<evidence type="ECO:0000256" key="9">
    <source>
        <dbReference type="NCBIfam" id="TIGR01128"/>
    </source>
</evidence>
<keyword evidence="5" id="KW-0235">DNA replication</keyword>
<accession>A0ABW1XIK4</accession>
<evidence type="ECO:0000313" key="12">
    <source>
        <dbReference type="EMBL" id="MFC6439899.1"/>
    </source>
</evidence>
<dbReference type="SUPFAM" id="SSF52540">
    <property type="entry name" value="P-loop containing nucleoside triphosphate hydrolases"/>
    <property type="match status" value="1"/>
</dbReference>
<name>A0ABW1XIK4_9ALTE</name>
<dbReference type="SUPFAM" id="SSF48019">
    <property type="entry name" value="post-AAA+ oligomerization domain-like"/>
    <property type="match status" value="1"/>
</dbReference>
<comment type="similarity">
    <text evidence="7">Belongs to the DNA polymerase HolA subunit family.</text>
</comment>
<comment type="catalytic activity">
    <reaction evidence="8">
        <text>DNA(n) + a 2'-deoxyribonucleoside 5'-triphosphate = DNA(n+1) + diphosphate</text>
        <dbReference type="Rhea" id="RHEA:22508"/>
        <dbReference type="Rhea" id="RHEA-COMP:17339"/>
        <dbReference type="Rhea" id="RHEA-COMP:17340"/>
        <dbReference type="ChEBI" id="CHEBI:33019"/>
        <dbReference type="ChEBI" id="CHEBI:61560"/>
        <dbReference type="ChEBI" id="CHEBI:173112"/>
        <dbReference type="EC" id="2.7.7.7"/>
    </reaction>
</comment>
<dbReference type="NCBIfam" id="TIGR01128">
    <property type="entry name" value="holA"/>
    <property type="match status" value="1"/>
</dbReference>
<dbReference type="EMBL" id="JBHSUS010000001">
    <property type="protein sequence ID" value="MFC6439899.1"/>
    <property type="molecule type" value="Genomic_DNA"/>
</dbReference>
<dbReference type="PANTHER" id="PTHR34388">
    <property type="entry name" value="DNA POLYMERASE III SUBUNIT DELTA"/>
    <property type="match status" value="1"/>
</dbReference>
<reference evidence="13" key="1">
    <citation type="journal article" date="2019" name="Int. J. Syst. Evol. Microbiol.">
        <title>The Global Catalogue of Microorganisms (GCM) 10K type strain sequencing project: providing services to taxonomists for standard genome sequencing and annotation.</title>
        <authorList>
            <consortium name="The Broad Institute Genomics Platform"/>
            <consortium name="The Broad Institute Genome Sequencing Center for Infectious Disease"/>
            <person name="Wu L."/>
            <person name="Ma J."/>
        </authorList>
    </citation>
    <scope>NUCLEOTIDE SEQUENCE [LARGE SCALE GENOMIC DNA]</scope>
    <source>
        <strain evidence="13">CGMCC 1.16031</strain>
    </source>
</reference>
<dbReference type="RefSeq" id="WP_131256785.1">
    <property type="nucleotide sequence ID" value="NZ_JBHSUS010000001.1"/>
</dbReference>